<keyword evidence="4" id="KW-0808">Transferase</keyword>
<reference evidence="13 14" key="1">
    <citation type="submission" date="2023-05" db="EMBL/GenBank/DDBJ databases">
        <title>Streptantibioticus silvisoli sp. nov., acidotolerant actinomycetes 1 from pine litter.</title>
        <authorList>
            <person name="Swiecimska M."/>
            <person name="Golinska P."/>
            <person name="Sangal V."/>
            <person name="Wachnowicz B."/>
            <person name="Goodfellow M."/>
        </authorList>
    </citation>
    <scope>NUCLEOTIDE SEQUENCE [LARGE SCALE GENOMIC DNA]</scope>
    <source>
        <strain evidence="13 14">DSM 42109</strain>
    </source>
</reference>
<sequence>MKRAEQPHRTRQTQQPERPPLTGQGDQAGETARWSALVGRWHSRRATVQDGVLAGGVTVLAFVPQLADAGVVLGSMPERALDAPGVLLTVAQSLPLLLRRSRPLLCLALVTAAFAVHQALGYPPTVAGYGLYLALYSLGAHQVRFRLVGAAAFAVVYAALSAVLAALGSPEGPWDFAAFSLFLLGFAGAGAWIRVWRTGEAARRRYEARLAVSRERARIARELHDVVTHHVTAMVVQAEATQYLLDHPERVTEGLGTVSDTGRRALTELRHLLDVLDASDSPPAPGTPAVGLLDDLIDETRRAGQDVRMTQEGERGPMDGGVELAVYRIAQEGLTNARKHAPGRPSEILVRYSTDTVGIEVRTAGPEVGATTPGRGLTGLKERVGLLGGELRAGGREGGGFTVEACIPVRGAA</sequence>
<protein>
    <recommendedName>
        <fullName evidence="2">histidine kinase</fullName>
        <ecNumber evidence="2">2.7.13.3</ecNumber>
    </recommendedName>
</protein>
<dbReference type="SUPFAM" id="SSF55874">
    <property type="entry name" value="ATPase domain of HSP90 chaperone/DNA topoisomerase II/histidine kinase"/>
    <property type="match status" value="1"/>
</dbReference>
<dbReference type="Pfam" id="PF23539">
    <property type="entry name" value="DUF7134"/>
    <property type="match status" value="1"/>
</dbReference>
<gene>
    <name evidence="13" type="ORF">NMN56_008155</name>
</gene>
<organism evidence="13 14">
    <name type="scientific">Streptomyces iconiensis</name>
    <dbReference type="NCBI Taxonomy" id="1384038"/>
    <lineage>
        <taxon>Bacteria</taxon>
        <taxon>Bacillati</taxon>
        <taxon>Actinomycetota</taxon>
        <taxon>Actinomycetes</taxon>
        <taxon>Kitasatosporales</taxon>
        <taxon>Streptomycetaceae</taxon>
        <taxon>Streptomyces</taxon>
    </lineage>
</organism>
<keyword evidence="10" id="KW-0472">Membrane</keyword>
<dbReference type="EMBL" id="JANCPR020000006">
    <property type="protein sequence ID" value="MDJ1131923.1"/>
    <property type="molecule type" value="Genomic_DNA"/>
</dbReference>
<dbReference type="CDD" id="cd16917">
    <property type="entry name" value="HATPase_UhpB-NarQ-NarX-like"/>
    <property type="match status" value="1"/>
</dbReference>
<keyword evidence="10" id="KW-0812">Transmembrane</keyword>
<feature type="transmembrane region" description="Helical" evidence="10">
    <location>
        <begin position="126"/>
        <end position="143"/>
    </location>
</feature>
<dbReference type="PANTHER" id="PTHR24421">
    <property type="entry name" value="NITRATE/NITRITE SENSOR PROTEIN NARX-RELATED"/>
    <property type="match status" value="1"/>
</dbReference>
<comment type="catalytic activity">
    <reaction evidence="1">
        <text>ATP + protein L-histidine = ADP + protein N-phospho-L-histidine.</text>
        <dbReference type="EC" id="2.7.13.3"/>
    </reaction>
</comment>
<keyword evidence="5" id="KW-0547">Nucleotide-binding</keyword>
<dbReference type="InterPro" id="IPR050482">
    <property type="entry name" value="Sensor_HK_TwoCompSys"/>
</dbReference>
<dbReference type="Pfam" id="PF07730">
    <property type="entry name" value="HisKA_3"/>
    <property type="match status" value="1"/>
</dbReference>
<evidence type="ECO:0000256" key="7">
    <source>
        <dbReference type="ARBA" id="ARBA00022840"/>
    </source>
</evidence>
<dbReference type="GO" id="GO:0016301">
    <property type="term" value="F:kinase activity"/>
    <property type="evidence" value="ECO:0007669"/>
    <property type="project" value="UniProtKB-KW"/>
</dbReference>
<feature type="domain" description="Signal transduction histidine kinase subgroup 3 dimerisation and phosphoacceptor" evidence="11">
    <location>
        <begin position="215"/>
        <end position="277"/>
    </location>
</feature>
<feature type="domain" description="DUF7134" evidence="12">
    <location>
        <begin position="40"/>
        <end position="205"/>
    </location>
</feature>
<feature type="transmembrane region" description="Helical" evidence="10">
    <location>
        <begin position="176"/>
        <end position="196"/>
    </location>
</feature>
<dbReference type="InterPro" id="IPR011712">
    <property type="entry name" value="Sig_transdc_His_kin_sub3_dim/P"/>
</dbReference>
<proteinExistence type="predicted"/>
<dbReference type="Proteomes" id="UP001214441">
    <property type="component" value="Unassembled WGS sequence"/>
</dbReference>
<dbReference type="Gene3D" id="3.30.565.10">
    <property type="entry name" value="Histidine kinase-like ATPase, C-terminal domain"/>
    <property type="match status" value="1"/>
</dbReference>
<dbReference type="InterPro" id="IPR055558">
    <property type="entry name" value="DUF7134"/>
</dbReference>
<evidence type="ECO:0000256" key="1">
    <source>
        <dbReference type="ARBA" id="ARBA00000085"/>
    </source>
</evidence>
<evidence type="ECO:0000256" key="3">
    <source>
        <dbReference type="ARBA" id="ARBA00022553"/>
    </source>
</evidence>
<feature type="transmembrane region" description="Helical" evidence="10">
    <location>
        <begin position="150"/>
        <end position="170"/>
    </location>
</feature>
<keyword evidence="14" id="KW-1185">Reference proteome</keyword>
<keyword evidence="3" id="KW-0597">Phosphoprotein</keyword>
<evidence type="ECO:0000256" key="4">
    <source>
        <dbReference type="ARBA" id="ARBA00022679"/>
    </source>
</evidence>
<evidence type="ECO:0000313" key="14">
    <source>
        <dbReference type="Proteomes" id="UP001214441"/>
    </source>
</evidence>
<dbReference type="PANTHER" id="PTHR24421:SF10">
    <property type="entry name" value="NITRATE_NITRITE SENSOR PROTEIN NARQ"/>
    <property type="match status" value="1"/>
</dbReference>
<dbReference type="InterPro" id="IPR036890">
    <property type="entry name" value="HATPase_C_sf"/>
</dbReference>
<accession>A0ABT6ZTZ8</accession>
<name>A0ABT6ZTZ8_9ACTN</name>
<keyword evidence="6 13" id="KW-0418">Kinase</keyword>
<evidence type="ECO:0000256" key="8">
    <source>
        <dbReference type="ARBA" id="ARBA00023012"/>
    </source>
</evidence>
<dbReference type="EC" id="2.7.13.3" evidence="2"/>
<evidence type="ECO:0000256" key="6">
    <source>
        <dbReference type="ARBA" id="ARBA00022777"/>
    </source>
</evidence>
<dbReference type="RefSeq" id="WP_274044541.1">
    <property type="nucleotide sequence ID" value="NZ_JANCPR020000006.1"/>
</dbReference>
<keyword evidence="7" id="KW-0067">ATP-binding</keyword>
<evidence type="ECO:0000256" key="10">
    <source>
        <dbReference type="SAM" id="Phobius"/>
    </source>
</evidence>
<evidence type="ECO:0000256" key="9">
    <source>
        <dbReference type="SAM" id="MobiDB-lite"/>
    </source>
</evidence>
<dbReference type="Gene3D" id="1.20.5.1930">
    <property type="match status" value="1"/>
</dbReference>
<keyword evidence="8" id="KW-0902">Two-component regulatory system</keyword>
<evidence type="ECO:0000256" key="2">
    <source>
        <dbReference type="ARBA" id="ARBA00012438"/>
    </source>
</evidence>
<keyword evidence="10" id="KW-1133">Transmembrane helix</keyword>
<evidence type="ECO:0000259" key="12">
    <source>
        <dbReference type="Pfam" id="PF23539"/>
    </source>
</evidence>
<evidence type="ECO:0000259" key="11">
    <source>
        <dbReference type="Pfam" id="PF07730"/>
    </source>
</evidence>
<comment type="caution">
    <text evidence="13">The sequence shown here is derived from an EMBL/GenBank/DDBJ whole genome shotgun (WGS) entry which is preliminary data.</text>
</comment>
<feature type="region of interest" description="Disordered" evidence="9">
    <location>
        <begin position="1"/>
        <end position="29"/>
    </location>
</feature>
<evidence type="ECO:0000256" key="5">
    <source>
        <dbReference type="ARBA" id="ARBA00022741"/>
    </source>
</evidence>
<evidence type="ECO:0000313" key="13">
    <source>
        <dbReference type="EMBL" id="MDJ1131923.1"/>
    </source>
</evidence>